<accession>A0AAN7JMP8</accession>
<evidence type="ECO:0000256" key="1">
    <source>
        <dbReference type="SAM" id="MobiDB-lite"/>
    </source>
</evidence>
<gene>
    <name evidence="2" type="ORF">SAY87_027584</name>
</gene>
<sequence>MIDCESYGRCRGQDYALRTQANEQSLALADDRPTYMVITALRTSHHPRNSWAASKKVPEPRLESEDKASPFRPGGWEDMSAPPLKPKDVGSFMSFLFPMW</sequence>
<feature type="compositionally biased region" description="Basic and acidic residues" evidence="1">
    <location>
        <begin position="56"/>
        <end position="69"/>
    </location>
</feature>
<proteinExistence type="predicted"/>
<dbReference type="Proteomes" id="UP001345219">
    <property type="component" value="Chromosome 21"/>
</dbReference>
<name>A0AAN7JMP8_9MYRT</name>
<evidence type="ECO:0000313" key="2">
    <source>
        <dbReference type="EMBL" id="KAK4750135.1"/>
    </source>
</evidence>
<comment type="caution">
    <text evidence="2">The sequence shown here is derived from an EMBL/GenBank/DDBJ whole genome shotgun (WGS) entry which is preliminary data.</text>
</comment>
<organism evidence="2 3">
    <name type="scientific">Trapa incisa</name>
    <dbReference type="NCBI Taxonomy" id="236973"/>
    <lineage>
        <taxon>Eukaryota</taxon>
        <taxon>Viridiplantae</taxon>
        <taxon>Streptophyta</taxon>
        <taxon>Embryophyta</taxon>
        <taxon>Tracheophyta</taxon>
        <taxon>Spermatophyta</taxon>
        <taxon>Magnoliopsida</taxon>
        <taxon>eudicotyledons</taxon>
        <taxon>Gunneridae</taxon>
        <taxon>Pentapetalae</taxon>
        <taxon>rosids</taxon>
        <taxon>malvids</taxon>
        <taxon>Myrtales</taxon>
        <taxon>Lythraceae</taxon>
        <taxon>Trapa</taxon>
    </lineage>
</organism>
<reference evidence="2 3" key="1">
    <citation type="journal article" date="2023" name="Hortic Res">
        <title>Pangenome of water caltrop reveals structural variations and asymmetric subgenome divergence after allopolyploidization.</title>
        <authorList>
            <person name="Zhang X."/>
            <person name="Chen Y."/>
            <person name="Wang L."/>
            <person name="Yuan Y."/>
            <person name="Fang M."/>
            <person name="Shi L."/>
            <person name="Lu R."/>
            <person name="Comes H.P."/>
            <person name="Ma Y."/>
            <person name="Chen Y."/>
            <person name="Huang G."/>
            <person name="Zhou Y."/>
            <person name="Zheng Z."/>
            <person name="Qiu Y."/>
        </authorList>
    </citation>
    <scope>NUCLEOTIDE SEQUENCE [LARGE SCALE GENOMIC DNA]</scope>
    <source>
        <tissue evidence="2">Roots</tissue>
    </source>
</reference>
<protein>
    <submittedName>
        <fullName evidence="2">Uncharacterized protein</fullName>
    </submittedName>
</protein>
<keyword evidence="3" id="KW-1185">Reference proteome</keyword>
<evidence type="ECO:0000313" key="3">
    <source>
        <dbReference type="Proteomes" id="UP001345219"/>
    </source>
</evidence>
<dbReference type="AlphaFoldDB" id="A0AAN7JMP8"/>
<feature type="region of interest" description="Disordered" evidence="1">
    <location>
        <begin position="46"/>
        <end position="83"/>
    </location>
</feature>
<dbReference type="EMBL" id="JAXIOK010000018">
    <property type="protein sequence ID" value="KAK4750135.1"/>
    <property type="molecule type" value="Genomic_DNA"/>
</dbReference>